<dbReference type="NCBIfam" id="NF011443">
    <property type="entry name" value="PRK14869.1-5"/>
    <property type="match status" value="1"/>
</dbReference>
<dbReference type="InterPro" id="IPR046342">
    <property type="entry name" value="CBS_dom_sf"/>
</dbReference>
<keyword evidence="4 10" id="KW-0378">Hydrolase</keyword>
<keyword evidence="3" id="KW-0479">Metal-binding</keyword>
<dbReference type="Gene3D" id="3.40.1390.20">
    <property type="entry name" value="HprK N-terminal domain-like"/>
    <property type="match status" value="1"/>
</dbReference>
<dbReference type="FunFam" id="3.90.1640.10:FF:000001">
    <property type="entry name" value="Probable manganese-dependent inorganic pyrophosphatase"/>
    <property type="match status" value="1"/>
</dbReference>
<name>A0A9D1J5C1_9FIRM</name>
<feature type="domain" description="CBS" evidence="9">
    <location>
        <begin position="83"/>
        <end position="139"/>
    </location>
</feature>
<dbReference type="SUPFAM" id="SSF64182">
    <property type="entry name" value="DHH phosphoesterases"/>
    <property type="match status" value="1"/>
</dbReference>
<dbReference type="SMART" id="SM00116">
    <property type="entry name" value="CBS"/>
    <property type="match status" value="2"/>
</dbReference>
<accession>A0A9D1J5C1</accession>
<dbReference type="Pfam" id="PF01368">
    <property type="entry name" value="DHH"/>
    <property type="match status" value="1"/>
</dbReference>
<dbReference type="Gene3D" id="3.10.310.20">
    <property type="entry name" value="DHHA2 domain"/>
    <property type="match status" value="1"/>
</dbReference>
<reference evidence="10" key="2">
    <citation type="journal article" date="2021" name="PeerJ">
        <title>Extensive microbial diversity within the chicken gut microbiome revealed by metagenomics and culture.</title>
        <authorList>
            <person name="Gilroy R."/>
            <person name="Ravi A."/>
            <person name="Getino M."/>
            <person name="Pursley I."/>
            <person name="Horton D.L."/>
            <person name="Alikhan N.F."/>
            <person name="Baker D."/>
            <person name="Gharbi K."/>
            <person name="Hall N."/>
            <person name="Watson M."/>
            <person name="Adriaenssens E.M."/>
            <person name="Foster-Nyarko E."/>
            <person name="Jarju S."/>
            <person name="Secka A."/>
            <person name="Antonio M."/>
            <person name="Oren A."/>
            <person name="Chaudhuri R.R."/>
            <person name="La Ragione R."/>
            <person name="Hildebrand F."/>
            <person name="Pallen M.J."/>
        </authorList>
    </citation>
    <scope>NUCLEOTIDE SEQUENCE</scope>
    <source>
        <strain evidence="10">CHK189-12415</strain>
    </source>
</reference>
<dbReference type="EMBL" id="DVHA01000161">
    <property type="protein sequence ID" value="HIR60894.1"/>
    <property type="molecule type" value="Genomic_DNA"/>
</dbReference>
<dbReference type="EC" id="3.6.1.1" evidence="2"/>
<dbReference type="Pfam" id="PF00571">
    <property type="entry name" value="CBS"/>
    <property type="match status" value="2"/>
</dbReference>
<organism evidence="10 11">
    <name type="scientific">Candidatus Faecivivens stercoravium</name>
    <dbReference type="NCBI Taxonomy" id="2840803"/>
    <lineage>
        <taxon>Bacteria</taxon>
        <taxon>Bacillati</taxon>
        <taxon>Bacillota</taxon>
        <taxon>Clostridia</taxon>
        <taxon>Eubacteriales</taxon>
        <taxon>Oscillospiraceae</taxon>
        <taxon>Oscillospiraceae incertae sedis</taxon>
        <taxon>Candidatus Faecivivens</taxon>
    </lineage>
</organism>
<dbReference type="InterPro" id="IPR038222">
    <property type="entry name" value="DHHA2_dom_sf"/>
</dbReference>
<dbReference type="PANTHER" id="PTHR12112:SF22">
    <property type="entry name" value="MANGANESE-DEPENDENT INORGANIC PYROPHOSPHATASE-RELATED"/>
    <property type="match status" value="1"/>
</dbReference>
<evidence type="ECO:0000313" key="11">
    <source>
        <dbReference type="Proteomes" id="UP000824241"/>
    </source>
</evidence>
<evidence type="ECO:0000256" key="6">
    <source>
        <dbReference type="ARBA" id="ARBA00032535"/>
    </source>
</evidence>
<evidence type="ECO:0000313" key="10">
    <source>
        <dbReference type="EMBL" id="HIR60894.1"/>
    </source>
</evidence>
<protein>
    <recommendedName>
        <fullName evidence="2">inorganic diphosphatase</fullName>
        <ecNumber evidence="2">3.6.1.1</ecNumber>
    </recommendedName>
    <alternativeName>
        <fullName evidence="6">Pyrophosphate phospho-hydrolase</fullName>
    </alternativeName>
</protein>
<dbReference type="SMART" id="SM01131">
    <property type="entry name" value="DHHA2"/>
    <property type="match status" value="1"/>
</dbReference>
<feature type="domain" description="CBS" evidence="9">
    <location>
        <begin position="263"/>
        <end position="322"/>
    </location>
</feature>
<dbReference type="Gene3D" id="3.90.1640.10">
    <property type="entry name" value="inorganic pyrophosphatase (n-terminal core)"/>
    <property type="match status" value="2"/>
</dbReference>
<comment type="cofactor">
    <cofactor evidence="1">
        <name>Mn(2+)</name>
        <dbReference type="ChEBI" id="CHEBI:29035"/>
    </cofactor>
</comment>
<dbReference type="InterPro" id="IPR038763">
    <property type="entry name" value="DHH_sf"/>
</dbReference>
<evidence type="ECO:0000256" key="7">
    <source>
        <dbReference type="ARBA" id="ARBA00047820"/>
    </source>
</evidence>
<evidence type="ECO:0000256" key="5">
    <source>
        <dbReference type="ARBA" id="ARBA00023211"/>
    </source>
</evidence>
<dbReference type="SUPFAM" id="SSF75138">
    <property type="entry name" value="HprK N-terminal domain-like"/>
    <property type="match status" value="1"/>
</dbReference>
<dbReference type="InterPro" id="IPR010766">
    <property type="entry name" value="DRTGG"/>
</dbReference>
<dbReference type="GO" id="GO:0005737">
    <property type="term" value="C:cytoplasm"/>
    <property type="evidence" value="ECO:0007669"/>
    <property type="project" value="InterPro"/>
</dbReference>
<keyword evidence="5" id="KW-0464">Manganese</keyword>
<comment type="caution">
    <text evidence="10">The sequence shown here is derived from an EMBL/GenBank/DDBJ whole genome shotgun (WGS) entry which is preliminary data.</text>
</comment>
<dbReference type="InterPro" id="IPR028979">
    <property type="entry name" value="Ser_kin/Pase_Hpr-like_N_sf"/>
</dbReference>
<evidence type="ECO:0000256" key="3">
    <source>
        <dbReference type="ARBA" id="ARBA00022723"/>
    </source>
</evidence>
<dbReference type="AlphaFoldDB" id="A0A9D1J5C1"/>
<sequence length="560" mass="62093">MDKKPQSYRPTHNVVVIGHRNPDTDSICSAIAYSYLKNHSSDLDTEARRAGELNQETAFVLKYFGVPVPRLCTDVSPQVQDLEFRQIPGISETTSVHKTWELMRKDNIDTLPVVSKNGQLMSIVTLTDVSDACMDVLDTRILADSRTPYRNILEVLDGEMLVGDPDGCVEKGKLGLAAGNPEAMESFLEPGDMVILSSRYEFQFCALEMGAGCLIVCSDAEMKVPKTIMKLAEERGCTVIVTPKDFYTTARLLSLASPVSHYMRLKDNIITFTLNTLLDDAQKVMARVRYHYFPVITRGGKYVGLLSRRNLLNLKRRQVILVDHNEKTQAVEGYENAEILEIIDHHRIGSMETPAPVYFRNVPVGCTATIVTQMFHENMVEIPREIAGLLLSAILSDTLMFRSPTSTPVDEKAAGELAKIAGVEIEEYASKMFEAGGNVKGKTPQEIFLQDFKVFKAGDTRYGIGQGSYMSMRNLDAAKELLLPYLPEAARSQGLSDVFYMLTSVRDETTYMIYDGEHAEAVLRTAFPGCKLEGDAAVLPGVVSRKKQVLPAISGAFSQI</sequence>
<dbReference type="InterPro" id="IPR001667">
    <property type="entry name" value="DDH_dom"/>
</dbReference>
<evidence type="ECO:0000256" key="1">
    <source>
        <dbReference type="ARBA" id="ARBA00001936"/>
    </source>
</evidence>
<dbReference type="GO" id="GO:0046872">
    <property type="term" value="F:metal ion binding"/>
    <property type="evidence" value="ECO:0007669"/>
    <property type="project" value="UniProtKB-KW"/>
</dbReference>
<dbReference type="GO" id="GO:0004427">
    <property type="term" value="F:inorganic diphosphate phosphatase activity"/>
    <property type="evidence" value="ECO:0007669"/>
    <property type="project" value="UniProtKB-EC"/>
</dbReference>
<dbReference type="Pfam" id="PF07085">
    <property type="entry name" value="DRTGG"/>
    <property type="match status" value="1"/>
</dbReference>
<dbReference type="Proteomes" id="UP000824241">
    <property type="component" value="Unassembled WGS sequence"/>
</dbReference>
<evidence type="ECO:0000256" key="2">
    <source>
        <dbReference type="ARBA" id="ARBA00012146"/>
    </source>
</evidence>
<evidence type="ECO:0000256" key="4">
    <source>
        <dbReference type="ARBA" id="ARBA00022801"/>
    </source>
</evidence>
<evidence type="ECO:0000259" key="9">
    <source>
        <dbReference type="PROSITE" id="PS51371"/>
    </source>
</evidence>
<reference evidence="10" key="1">
    <citation type="submission" date="2020-10" db="EMBL/GenBank/DDBJ databases">
        <authorList>
            <person name="Gilroy R."/>
        </authorList>
    </citation>
    <scope>NUCLEOTIDE SEQUENCE</scope>
    <source>
        <strain evidence="10">CHK189-12415</strain>
    </source>
</reference>
<dbReference type="Pfam" id="PF02833">
    <property type="entry name" value="DHHA2"/>
    <property type="match status" value="1"/>
</dbReference>
<keyword evidence="8" id="KW-0129">CBS domain</keyword>
<dbReference type="Gene3D" id="3.10.580.10">
    <property type="entry name" value="CBS-domain"/>
    <property type="match status" value="1"/>
</dbReference>
<evidence type="ECO:0000256" key="8">
    <source>
        <dbReference type="PROSITE-ProRule" id="PRU00703"/>
    </source>
</evidence>
<dbReference type="PANTHER" id="PTHR12112">
    <property type="entry name" value="BNIP - RELATED"/>
    <property type="match status" value="1"/>
</dbReference>
<comment type="catalytic activity">
    <reaction evidence="7">
        <text>diphosphate + H2O = 2 phosphate + H(+)</text>
        <dbReference type="Rhea" id="RHEA:24576"/>
        <dbReference type="ChEBI" id="CHEBI:15377"/>
        <dbReference type="ChEBI" id="CHEBI:15378"/>
        <dbReference type="ChEBI" id="CHEBI:33019"/>
        <dbReference type="ChEBI" id="CHEBI:43474"/>
        <dbReference type="EC" id="3.6.1.1"/>
    </reaction>
</comment>
<dbReference type="PROSITE" id="PS51371">
    <property type="entry name" value="CBS"/>
    <property type="match status" value="2"/>
</dbReference>
<dbReference type="InterPro" id="IPR004097">
    <property type="entry name" value="DHHA2"/>
</dbReference>
<proteinExistence type="predicted"/>
<dbReference type="SUPFAM" id="SSF54631">
    <property type="entry name" value="CBS-domain pair"/>
    <property type="match status" value="1"/>
</dbReference>
<dbReference type="InterPro" id="IPR000644">
    <property type="entry name" value="CBS_dom"/>
</dbReference>
<gene>
    <name evidence="10" type="ORF">IAB37_04895</name>
</gene>
<dbReference type="NCBIfam" id="NF011442">
    <property type="entry name" value="PRK14869.1-4"/>
    <property type="match status" value="1"/>
</dbReference>